<reference evidence="2" key="1">
    <citation type="submission" date="2022-11" db="EMBL/GenBank/DDBJ databases">
        <authorList>
            <person name="Kikuchi T."/>
        </authorList>
    </citation>
    <scope>NUCLEOTIDE SEQUENCE</scope>
    <source>
        <strain evidence="2">PS1010</strain>
    </source>
</reference>
<feature type="compositionally biased region" description="Acidic residues" evidence="1">
    <location>
        <begin position="82"/>
        <end position="109"/>
    </location>
</feature>
<proteinExistence type="predicted"/>
<dbReference type="Proteomes" id="UP001152747">
    <property type="component" value="Unassembled WGS sequence"/>
</dbReference>
<evidence type="ECO:0000313" key="3">
    <source>
        <dbReference type="Proteomes" id="UP001152747"/>
    </source>
</evidence>
<name>A0A9P1IHD6_9PELO</name>
<protein>
    <submittedName>
        <fullName evidence="2">Uncharacterized protein</fullName>
    </submittedName>
</protein>
<dbReference type="AlphaFoldDB" id="A0A9P1IHD6"/>
<feature type="region of interest" description="Disordered" evidence="1">
    <location>
        <begin position="79"/>
        <end position="112"/>
    </location>
</feature>
<keyword evidence="3" id="KW-1185">Reference proteome</keyword>
<gene>
    <name evidence="2" type="ORF">CAMP_LOCUS7733</name>
</gene>
<accession>A0A9P1IHD6</accession>
<evidence type="ECO:0000256" key="1">
    <source>
        <dbReference type="SAM" id="MobiDB-lite"/>
    </source>
</evidence>
<sequence length="379" mass="44893">MAHHFNRAHLDPSTKLNLSLCSRKTYNEMVGRMEYFGTLVLKYIQLDYNFYEIEMSYENNEDCDSYIRFVDYSEEREKRYNEEEDRYESDSESESESDIFNDSESDEESNGALWKRRKIQKQTKVSSNDNVVGWQVKRNPIIEDGDMATVASNYFKRILAKHYWHIQAIKVDVANIDLFDMKIERLPYLDDLNVSNMVAFCYFITRTSKNLKSLTLNSGQDKWLQTSMRSVMSFQQIYEVSDWFHVSFESPRNLELEKVLNGVENIELDSKVYHLKYNTLENTQVFRTINNVDENSYMDIVYSNNDFVLAVNNEKSNLRTKEEKPSHACDIKRRFLMSEEGSKTDDWNKIPKLVRKKDFQLFGSSFKMKSLIVLKKNME</sequence>
<dbReference type="EMBL" id="CANHGI010000003">
    <property type="protein sequence ID" value="CAI5445096.1"/>
    <property type="molecule type" value="Genomic_DNA"/>
</dbReference>
<organism evidence="2 3">
    <name type="scientific">Caenorhabditis angaria</name>
    <dbReference type="NCBI Taxonomy" id="860376"/>
    <lineage>
        <taxon>Eukaryota</taxon>
        <taxon>Metazoa</taxon>
        <taxon>Ecdysozoa</taxon>
        <taxon>Nematoda</taxon>
        <taxon>Chromadorea</taxon>
        <taxon>Rhabditida</taxon>
        <taxon>Rhabditina</taxon>
        <taxon>Rhabditomorpha</taxon>
        <taxon>Rhabditoidea</taxon>
        <taxon>Rhabditidae</taxon>
        <taxon>Peloderinae</taxon>
        <taxon>Caenorhabditis</taxon>
    </lineage>
</organism>
<evidence type="ECO:0000313" key="2">
    <source>
        <dbReference type="EMBL" id="CAI5445096.1"/>
    </source>
</evidence>
<comment type="caution">
    <text evidence="2">The sequence shown here is derived from an EMBL/GenBank/DDBJ whole genome shotgun (WGS) entry which is preliminary data.</text>
</comment>